<dbReference type="AlphaFoldDB" id="A0A3T1CL37"/>
<organism evidence="2 3">
    <name type="scientific">Qipengyuania flava</name>
    <dbReference type="NCBI Taxonomy" id="192812"/>
    <lineage>
        <taxon>Bacteria</taxon>
        <taxon>Pseudomonadati</taxon>
        <taxon>Pseudomonadota</taxon>
        <taxon>Alphaproteobacteria</taxon>
        <taxon>Sphingomonadales</taxon>
        <taxon>Erythrobacteraceae</taxon>
        <taxon>Qipengyuania</taxon>
    </lineage>
</organism>
<dbReference type="EMBL" id="AP019389">
    <property type="protein sequence ID" value="BBI21709.1"/>
    <property type="molecule type" value="Genomic_DNA"/>
</dbReference>
<evidence type="ECO:0000313" key="3">
    <source>
        <dbReference type="Proteomes" id="UP000290057"/>
    </source>
</evidence>
<name>A0A3T1CL37_9SPHN</name>
<accession>A0A3T1CL37</accession>
<reference evidence="2 3" key="1">
    <citation type="submission" date="2019-01" db="EMBL/GenBank/DDBJ databases">
        <title>Complete genome sequence of Erythrobacter flavus KJ5.</title>
        <authorList>
            <person name="Kanesaki Y."/>
            <person name="Brotosudarmo T."/>
            <person name="Moriuchi R."/>
            <person name="Awai K."/>
        </authorList>
    </citation>
    <scope>NUCLEOTIDE SEQUENCE [LARGE SCALE GENOMIC DNA]</scope>
    <source>
        <strain evidence="2 3">KJ5</strain>
    </source>
</reference>
<proteinExistence type="predicted"/>
<keyword evidence="3" id="KW-1185">Reference proteome</keyword>
<dbReference type="InterPro" id="IPR003772">
    <property type="entry name" value="YceD"/>
</dbReference>
<gene>
    <name evidence="2" type="ORF">EKJ_25560</name>
</gene>
<feature type="region of interest" description="Disordered" evidence="1">
    <location>
        <begin position="154"/>
        <end position="178"/>
    </location>
</feature>
<evidence type="ECO:0000313" key="2">
    <source>
        <dbReference type="EMBL" id="BBI21709.1"/>
    </source>
</evidence>
<evidence type="ECO:0000256" key="1">
    <source>
        <dbReference type="SAM" id="MobiDB-lite"/>
    </source>
</evidence>
<protein>
    <submittedName>
        <fullName evidence="2">Metal-binding protein</fullName>
    </submittedName>
</protein>
<dbReference type="RefSeq" id="WP_130587107.1">
    <property type="nucleotide sequence ID" value="NZ_AP019389.1"/>
</dbReference>
<dbReference type="Proteomes" id="UP000290057">
    <property type="component" value="Chromosome"/>
</dbReference>
<sequence>MSAPELSRPVKPRALPAEPLTIEANDAERAALADRFAVTAIPALSATIDFAKDEGAVLANGTLSATITQPCAVTREDLAYDVEEPLALRFVPAGSLPEHAPDEEIELDSEDLDEIEYEGDSFDLGEAIAQTLALAIDPYREGPDADEARKKAGIVSDEDHAPSGPLAEALAGLKKDGQ</sequence>
<dbReference type="Pfam" id="PF02620">
    <property type="entry name" value="YceD"/>
    <property type="match status" value="1"/>
</dbReference>